<evidence type="ECO:0008006" key="4">
    <source>
        <dbReference type="Google" id="ProtNLM"/>
    </source>
</evidence>
<name>A0A841APX4_9MICO</name>
<feature type="transmembrane region" description="Helical" evidence="1">
    <location>
        <begin position="43"/>
        <end position="70"/>
    </location>
</feature>
<evidence type="ECO:0000313" key="2">
    <source>
        <dbReference type="EMBL" id="MBB5843643.1"/>
    </source>
</evidence>
<reference evidence="2 3" key="1">
    <citation type="submission" date="2020-08" db="EMBL/GenBank/DDBJ databases">
        <title>Sequencing the genomes of 1000 actinobacteria strains.</title>
        <authorList>
            <person name="Klenk H.-P."/>
        </authorList>
    </citation>
    <scope>NUCLEOTIDE SEQUENCE [LARGE SCALE GENOMIC DNA]</scope>
    <source>
        <strain evidence="2 3">DSM 105784</strain>
    </source>
</reference>
<sequence>MNVAIAAILFLTTVFNLVTWPTFFRRVAKDPRARTATGKATPFFTVHLVLLIIGLTLAVASAVAGVALLVA</sequence>
<evidence type="ECO:0000313" key="3">
    <source>
        <dbReference type="Proteomes" id="UP000536685"/>
    </source>
</evidence>
<proteinExistence type="predicted"/>
<comment type="caution">
    <text evidence="2">The sequence shown here is derived from an EMBL/GenBank/DDBJ whole genome shotgun (WGS) entry which is preliminary data.</text>
</comment>
<accession>A0A841APX4</accession>
<gene>
    <name evidence="2" type="ORF">HD599_001966</name>
</gene>
<dbReference type="AlphaFoldDB" id="A0A841APX4"/>
<dbReference type="RefSeq" id="WP_184236747.1">
    <property type="nucleotide sequence ID" value="NZ_JACHMJ010000001.1"/>
</dbReference>
<evidence type="ECO:0000256" key="1">
    <source>
        <dbReference type="SAM" id="Phobius"/>
    </source>
</evidence>
<protein>
    <recommendedName>
        <fullName evidence="4">Integral membrane protein</fullName>
    </recommendedName>
</protein>
<keyword evidence="1" id="KW-0812">Transmembrane</keyword>
<keyword evidence="3" id="KW-1185">Reference proteome</keyword>
<dbReference type="Pfam" id="PF26606">
    <property type="entry name" value="SCO4848"/>
    <property type="match status" value="1"/>
</dbReference>
<dbReference type="InterPro" id="IPR058061">
    <property type="entry name" value="SCO4848-like"/>
</dbReference>
<dbReference type="EMBL" id="JACHMJ010000001">
    <property type="protein sequence ID" value="MBB5843643.1"/>
    <property type="molecule type" value="Genomic_DNA"/>
</dbReference>
<organism evidence="2 3">
    <name type="scientific">Conyzicola lurida</name>
    <dbReference type="NCBI Taxonomy" id="1172621"/>
    <lineage>
        <taxon>Bacteria</taxon>
        <taxon>Bacillati</taxon>
        <taxon>Actinomycetota</taxon>
        <taxon>Actinomycetes</taxon>
        <taxon>Micrococcales</taxon>
        <taxon>Microbacteriaceae</taxon>
        <taxon>Conyzicola</taxon>
    </lineage>
</organism>
<dbReference type="NCBIfam" id="NF046117">
    <property type="entry name" value="SCO4848_fam"/>
    <property type="match status" value="1"/>
</dbReference>
<dbReference type="Proteomes" id="UP000536685">
    <property type="component" value="Unassembled WGS sequence"/>
</dbReference>
<keyword evidence="1" id="KW-1133">Transmembrane helix</keyword>
<keyword evidence="1" id="KW-0472">Membrane</keyword>